<evidence type="ECO:0000313" key="3">
    <source>
        <dbReference type="Proteomes" id="UP001589854"/>
    </source>
</evidence>
<protein>
    <submittedName>
        <fullName evidence="2">SCP2 sterol-binding domain-containing protein</fullName>
    </submittedName>
</protein>
<dbReference type="Pfam" id="PF02036">
    <property type="entry name" value="SCP2"/>
    <property type="match status" value="1"/>
</dbReference>
<accession>A0ABV6GCF6</accession>
<dbReference type="EMBL" id="JBHLVO010000003">
    <property type="protein sequence ID" value="MFC0270894.1"/>
    <property type="molecule type" value="Genomic_DNA"/>
</dbReference>
<comment type="caution">
    <text evidence="2">The sequence shown here is derived from an EMBL/GenBank/DDBJ whole genome shotgun (WGS) entry which is preliminary data.</text>
</comment>
<proteinExistence type="predicted"/>
<dbReference type="SUPFAM" id="SSF55718">
    <property type="entry name" value="SCP-like"/>
    <property type="match status" value="1"/>
</dbReference>
<gene>
    <name evidence="2" type="ORF">ACFFIX_05455</name>
</gene>
<evidence type="ECO:0000259" key="1">
    <source>
        <dbReference type="Pfam" id="PF02036"/>
    </source>
</evidence>
<evidence type="ECO:0000313" key="2">
    <source>
        <dbReference type="EMBL" id="MFC0270894.1"/>
    </source>
</evidence>
<dbReference type="InterPro" id="IPR003033">
    <property type="entry name" value="SCP2_sterol-bd_dom"/>
</dbReference>
<dbReference type="InterPro" id="IPR036527">
    <property type="entry name" value="SCP2_sterol-bd_dom_sf"/>
</dbReference>
<sequence>MCIDLFLERINELNILTPIYPHHPLTLEIRPTNLKSIYIKITTEGIKQIKRNGGKTSFVIEGAEEEINDLLTGEVKLQQMIKIGAVRVKGSFRDYLRVDAFLQYGQPYSS</sequence>
<feature type="domain" description="SCP2" evidence="1">
    <location>
        <begin position="25"/>
        <end position="95"/>
    </location>
</feature>
<dbReference type="RefSeq" id="WP_378931382.1">
    <property type="nucleotide sequence ID" value="NZ_JBHLVO010000003.1"/>
</dbReference>
<reference evidence="2 3" key="1">
    <citation type="submission" date="2024-09" db="EMBL/GenBank/DDBJ databases">
        <authorList>
            <person name="Sun Q."/>
            <person name="Mori K."/>
        </authorList>
    </citation>
    <scope>NUCLEOTIDE SEQUENCE [LARGE SCALE GENOMIC DNA]</scope>
    <source>
        <strain evidence="2 3">CCM 7228</strain>
    </source>
</reference>
<keyword evidence="3" id="KW-1185">Reference proteome</keyword>
<dbReference type="Proteomes" id="UP001589854">
    <property type="component" value="Unassembled WGS sequence"/>
</dbReference>
<organism evidence="2 3">
    <name type="scientific">Metabacillus herbersteinensis</name>
    <dbReference type="NCBI Taxonomy" id="283816"/>
    <lineage>
        <taxon>Bacteria</taxon>
        <taxon>Bacillati</taxon>
        <taxon>Bacillota</taxon>
        <taxon>Bacilli</taxon>
        <taxon>Bacillales</taxon>
        <taxon>Bacillaceae</taxon>
        <taxon>Metabacillus</taxon>
    </lineage>
</organism>
<dbReference type="Gene3D" id="3.30.1050.10">
    <property type="entry name" value="SCP2 sterol-binding domain"/>
    <property type="match status" value="1"/>
</dbReference>
<name>A0ABV6GCF6_9BACI</name>